<protein>
    <submittedName>
        <fullName evidence="2">Uncharacterized protein</fullName>
    </submittedName>
</protein>
<evidence type="ECO:0000313" key="2">
    <source>
        <dbReference type="EMBL" id="HGZ12680.1"/>
    </source>
</evidence>
<comment type="caution">
    <text evidence="2">The sequence shown here is derived from an EMBL/GenBank/DDBJ whole genome shotgun (WGS) entry which is preliminary data.</text>
</comment>
<reference evidence="2" key="1">
    <citation type="journal article" date="2020" name="mSystems">
        <title>Genome- and Community-Level Interaction Insights into Carbon Utilization and Element Cycling Functions of Hydrothermarchaeota in Hydrothermal Sediment.</title>
        <authorList>
            <person name="Zhou Z."/>
            <person name="Liu Y."/>
            <person name="Xu W."/>
            <person name="Pan J."/>
            <person name="Luo Z.H."/>
            <person name="Li M."/>
        </authorList>
    </citation>
    <scope>NUCLEOTIDE SEQUENCE [LARGE SCALE GENOMIC DNA]</scope>
    <source>
        <strain evidence="2">SpSt-853</strain>
    </source>
</reference>
<gene>
    <name evidence="2" type="ORF">ENW48_10785</name>
</gene>
<dbReference type="NCBIfam" id="NF038144">
    <property type="entry name" value="PxxKW"/>
    <property type="match status" value="1"/>
</dbReference>
<name>A0A7C5END4_9BACT</name>
<dbReference type="EMBL" id="DTKJ01000074">
    <property type="protein sequence ID" value="HGZ12680.1"/>
    <property type="molecule type" value="Genomic_DNA"/>
</dbReference>
<dbReference type="AlphaFoldDB" id="A0A7C5END4"/>
<evidence type="ECO:0000256" key="1">
    <source>
        <dbReference type="SAM" id="MobiDB-lite"/>
    </source>
</evidence>
<accession>A0A7C5END4</accession>
<organism evidence="2">
    <name type="scientific">Desulfobacca acetoxidans</name>
    <dbReference type="NCBI Taxonomy" id="60893"/>
    <lineage>
        <taxon>Bacteria</taxon>
        <taxon>Pseudomonadati</taxon>
        <taxon>Thermodesulfobacteriota</taxon>
        <taxon>Desulfobaccia</taxon>
        <taxon>Desulfobaccales</taxon>
        <taxon>Desulfobaccaceae</taxon>
        <taxon>Desulfobacca</taxon>
    </lineage>
</organism>
<dbReference type="Pfam" id="PF20657">
    <property type="entry name" value="DUF6811"/>
    <property type="match status" value="1"/>
</dbReference>
<sequence>MRCESIKPGVECTFMTKKGCTFNGGRCNPVVEACEGCDRILEVPEGRFCGVFPEPAVKWRRGTCHLATHFKGNGKGNQDHQKINPLKASKRSARRG</sequence>
<dbReference type="InterPro" id="IPR047766">
    <property type="entry name" value="PxxKW_fam"/>
</dbReference>
<proteinExistence type="predicted"/>
<feature type="region of interest" description="Disordered" evidence="1">
    <location>
        <begin position="71"/>
        <end position="96"/>
    </location>
</feature>